<feature type="transmembrane region" description="Helical" evidence="6">
    <location>
        <begin position="383"/>
        <end position="403"/>
    </location>
</feature>
<accession>Q0RC32</accession>
<organism evidence="8 9">
    <name type="scientific">Frankia alni (strain DSM 45986 / CECT 9034 / ACN14a)</name>
    <dbReference type="NCBI Taxonomy" id="326424"/>
    <lineage>
        <taxon>Bacteria</taxon>
        <taxon>Bacillati</taxon>
        <taxon>Actinomycetota</taxon>
        <taxon>Actinomycetes</taxon>
        <taxon>Frankiales</taxon>
        <taxon>Frankiaceae</taxon>
        <taxon>Frankia</taxon>
    </lineage>
</organism>
<evidence type="ECO:0000313" key="9">
    <source>
        <dbReference type="Proteomes" id="UP000000657"/>
    </source>
</evidence>
<dbReference type="InterPro" id="IPR011701">
    <property type="entry name" value="MFS"/>
</dbReference>
<name>Q0RC32_FRAAA</name>
<dbReference type="Gene3D" id="1.20.1250.20">
    <property type="entry name" value="MFS general substrate transporter like domains"/>
    <property type="match status" value="1"/>
</dbReference>
<protein>
    <recommendedName>
        <fullName evidence="7">Major facilitator superfamily (MFS) profile domain-containing protein</fullName>
    </recommendedName>
</protein>
<dbReference type="CDD" id="cd06173">
    <property type="entry name" value="MFS_MefA_like"/>
    <property type="match status" value="1"/>
</dbReference>
<feature type="transmembrane region" description="Helical" evidence="6">
    <location>
        <begin position="46"/>
        <end position="68"/>
    </location>
</feature>
<dbReference type="Pfam" id="PF07690">
    <property type="entry name" value="MFS_1"/>
    <property type="match status" value="1"/>
</dbReference>
<evidence type="ECO:0000259" key="7">
    <source>
        <dbReference type="PROSITE" id="PS50850"/>
    </source>
</evidence>
<dbReference type="RefSeq" id="WP_011607420.1">
    <property type="nucleotide sequence ID" value="NC_008278.1"/>
</dbReference>
<evidence type="ECO:0000256" key="6">
    <source>
        <dbReference type="SAM" id="Phobius"/>
    </source>
</evidence>
<gene>
    <name evidence="8" type="ordered locus">FRAAL6374</name>
</gene>
<feature type="domain" description="Major facilitator superfamily (MFS) profile" evidence="7">
    <location>
        <begin position="1"/>
        <end position="407"/>
    </location>
</feature>
<dbReference type="PANTHER" id="PTHR23513">
    <property type="entry name" value="INTEGRAL MEMBRANE EFFLUX PROTEIN-RELATED"/>
    <property type="match status" value="1"/>
</dbReference>
<dbReference type="SUPFAM" id="SSF103473">
    <property type="entry name" value="MFS general substrate transporter"/>
    <property type="match status" value="1"/>
</dbReference>
<evidence type="ECO:0000256" key="4">
    <source>
        <dbReference type="ARBA" id="ARBA00022989"/>
    </source>
</evidence>
<feature type="transmembrane region" description="Helical" evidence="6">
    <location>
        <begin position="354"/>
        <end position="377"/>
    </location>
</feature>
<evidence type="ECO:0000256" key="3">
    <source>
        <dbReference type="ARBA" id="ARBA00022692"/>
    </source>
</evidence>
<dbReference type="STRING" id="326424.FRAAL6374"/>
<evidence type="ECO:0000313" key="8">
    <source>
        <dbReference type="EMBL" id="CAJ64997.1"/>
    </source>
</evidence>
<dbReference type="KEGG" id="fal:FRAAL6374"/>
<evidence type="ECO:0000256" key="5">
    <source>
        <dbReference type="ARBA" id="ARBA00023136"/>
    </source>
</evidence>
<feature type="transmembrane region" description="Helical" evidence="6">
    <location>
        <begin position="311"/>
        <end position="333"/>
    </location>
</feature>
<keyword evidence="4 6" id="KW-1133">Transmembrane helix</keyword>
<keyword evidence="3 6" id="KW-0812">Transmembrane</keyword>
<dbReference type="PANTHER" id="PTHR23513:SF6">
    <property type="entry name" value="MAJOR FACILITATOR SUPERFAMILY ASSOCIATED DOMAIN-CONTAINING PROTEIN"/>
    <property type="match status" value="1"/>
</dbReference>
<dbReference type="AlphaFoldDB" id="Q0RC32"/>
<dbReference type="GO" id="GO:0005886">
    <property type="term" value="C:plasma membrane"/>
    <property type="evidence" value="ECO:0007669"/>
    <property type="project" value="UniProtKB-SubCell"/>
</dbReference>
<keyword evidence="2" id="KW-1003">Cell membrane</keyword>
<evidence type="ECO:0000256" key="1">
    <source>
        <dbReference type="ARBA" id="ARBA00004651"/>
    </source>
</evidence>
<sequence length="427" mass="44920">MTADTGSRDFRVLWRGESISLVGDRVATFAVPTIAILTLHATTFEVGLLTMATYIAYPVSGIGAGLLVDRFTRRRMMVVAGAARLVLFMSIPVAQRFGVLTIEQLLLVVAVSGGFTLLYDVALQGYLPILLPGHELLRGNAAVETSRSTSQVIGPALGGALSSAFGATYAVALNATSFLGSILSVMSVRTDEPPPEPRSPGDTVVGRLREGFAFVLTHDLLRPLTLCAAVRNLGITVTKTVIFLYAYRALHLSVHTTGVILATGAVTSVLGASVAGRAVRRFGYGRTLLFTVSEGVMWLMAPLALLGHPAAVLGVIVTFASPWLPIWNSQVAVARQVLAPARLQSRVLASIRTIGWGTLPLGSLLGGVLAVVFVGAFGERAGLALTIVVGGLIATSAGSWLLAPAVRNSRQVPRAHWLANRPAVEVS</sequence>
<feature type="transmembrane region" description="Helical" evidence="6">
    <location>
        <begin position="287"/>
        <end position="305"/>
    </location>
</feature>
<dbReference type="InterPro" id="IPR020846">
    <property type="entry name" value="MFS_dom"/>
</dbReference>
<dbReference type="InterPro" id="IPR036259">
    <property type="entry name" value="MFS_trans_sf"/>
</dbReference>
<dbReference type="GO" id="GO:0022857">
    <property type="term" value="F:transmembrane transporter activity"/>
    <property type="evidence" value="ECO:0007669"/>
    <property type="project" value="InterPro"/>
</dbReference>
<keyword evidence="5 6" id="KW-0472">Membrane</keyword>
<dbReference type="OrthoDB" id="4544213at2"/>
<keyword evidence="9" id="KW-1185">Reference proteome</keyword>
<evidence type="ECO:0000256" key="2">
    <source>
        <dbReference type="ARBA" id="ARBA00022475"/>
    </source>
</evidence>
<dbReference type="PROSITE" id="PS50850">
    <property type="entry name" value="MFS"/>
    <property type="match status" value="1"/>
</dbReference>
<reference evidence="8 9" key="1">
    <citation type="journal article" date="2007" name="Genome Res.">
        <title>Genome characteristics of facultatively symbiotic Frankia sp. strains reflect host range and host plant biogeography.</title>
        <authorList>
            <person name="Normand P."/>
            <person name="Lapierre P."/>
            <person name="Tisa L.S."/>
            <person name="Gogarten J.P."/>
            <person name="Alloisio N."/>
            <person name="Bagnarol E."/>
            <person name="Bassi C.A."/>
            <person name="Berry A.M."/>
            <person name="Bickhart D.M."/>
            <person name="Choisne N."/>
            <person name="Couloux A."/>
            <person name="Cournoyer B."/>
            <person name="Cruveiller S."/>
            <person name="Daubin V."/>
            <person name="Demange N."/>
            <person name="Francino M.P."/>
            <person name="Goltsman E."/>
            <person name="Huang Y."/>
            <person name="Kopp O.R."/>
            <person name="Labarre L."/>
            <person name="Lapidus A."/>
            <person name="Lavire C."/>
            <person name="Marechal J."/>
            <person name="Martinez M."/>
            <person name="Mastronunzio J.E."/>
            <person name="Mullin B.C."/>
            <person name="Niemann J."/>
            <person name="Pujic P."/>
            <person name="Rawnsley T."/>
            <person name="Rouy Z."/>
            <person name="Schenowitz C."/>
            <person name="Sellstedt A."/>
            <person name="Tavares F."/>
            <person name="Tomkins J.P."/>
            <person name="Vallenet D."/>
            <person name="Valverde C."/>
            <person name="Wall L.G."/>
            <person name="Wang Y."/>
            <person name="Medigue C."/>
            <person name="Benson D.R."/>
        </authorList>
    </citation>
    <scope>NUCLEOTIDE SEQUENCE [LARGE SCALE GENOMIC DNA]</scope>
    <source>
        <strain evidence="9">DSM 45986 / CECT 9034 / ACN14a</strain>
    </source>
</reference>
<comment type="subcellular location">
    <subcellularLocation>
        <location evidence="1">Cell membrane</location>
        <topology evidence="1">Multi-pass membrane protein</topology>
    </subcellularLocation>
</comment>
<proteinExistence type="predicted"/>
<dbReference type="eggNOG" id="COG2814">
    <property type="taxonomic scope" value="Bacteria"/>
</dbReference>
<feature type="transmembrane region" description="Helical" evidence="6">
    <location>
        <begin position="252"/>
        <end position="275"/>
    </location>
</feature>
<feature type="transmembrane region" description="Helical" evidence="6">
    <location>
        <begin position="106"/>
        <end position="131"/>
    </location>
</feature>
<dbReference type="EMBL" id="CT573213">
    <property type="protein sequence ID" value="CAJ64997.1"/>
    <property type="molecule type" value="Genomic_DNA"/>
</dbReference>
<dbReference type="HOGENOM" id="CLU_034180_13_2_11"/>
<dbReference type="Proteomes" id="UP000000657">
    <property type="component" value="Chromosome"/>
</dbReference>